<reference evidence="2" key="1">
    <citation type="journal article" date="2020" name="Stud. Mycol.">
        <title>101 Dothideomycetes genomes: a test case for predicting lifestyles and emergence of pathogens.</title>
        <authorList>
            <person name="Haridas S."/>
            <person name="Albert R."/>
            <person name="Binder M."/>
            <person name="Bloem J."/>
            <person name="Labutti K."/>
            <person name="Salamov A."/>
            <person name="Andreopoulos B."/>
            <person name="Baker S."/>
            <person name="Barry K."/>
            <person name="Bills G."/>
            <person name="Bluhm B."/>
            <person name="Cannon C."/>
            <person name="Castanera R."/>
            <person name="Culley D."/>
            <person name="Daum C."/>
            <person name="Ezra D."/>
            <person name="Gonzalez J."/>
            <person name="Henrissat B."/>
            <person name="Kuo A."/>
            <person name="Liang C."/>
            <person name="Lipzen A."/>
            <person name="Lutzoni F."/>
            <person name="Magnuson J."/>
            <person name="Mondo S."/>
            <person name="Nolan M."/>
            <person name="Ohm R."/>
            <person name="Pangilinan J."/>
            <person name="Park H.-J."/>
            <person name="Ramirez L."/>
            <person name="Alfaro M."/>
            <person name="Sun H."/>
            <person name="Tritt A."/>
            <person name="Yoshinaga Y."/>
            <person name="Zwiers L.-H."/>
            <person name="Turgeon B."/>
            <person name="Goodwin S."/>
            <person name="Spatafora J."/>
            <person name="Crous P."/>
            <person name="Grigoriev I."/>
        </authorList>
    </citation>
    <scope>NUCLEOTIDE SEQUENCE</scope>
    <source>
        <strain evidence="2">Tuck. ex Michener</strain>
    </source>
</reference>
<dbReference type="AlphaFoldDB" id="A0A6A6H650"/>
<gene>
    <name evidence="2" type="ORF">EV356DRAFT_205633</name>
</gene>
<evidence type="ECO:0000313" key="3">
    <source>
        <dbReference type="Proteomes" id="UP000800092"/>
    </source>
</evidence>
<keyword evidence="3" id="KW-1185">Reference proteome</keyword>
<protein>
    <submittedName>
        <fullName evidence="2">Uncharacterized protein</fullName>
    </submittedName>
</protein>
<feature type="chain" id="PRO_5025535210" evidence="1">
    <location>
        <begin position="19"/>
        <end position="184"/>
    </location>
</feature>
<proteinExistence type="predicted"/>
<evidence type="ECO:0000313" key="2">
    <source>
        <dbReference type="EMBL" id="KAF2233331.1"/>
    </source>
</evidence>
<sequence length="184" mass="18553">MMMKTTVLLLSIASLGFAQDYATCTSIIREPGGCCPPRSAHTATATIDCHGCALETAIGPICEIACLSTKINPGTTTVTTCAPSIQPGGPIQTVTSYPPRSLTTSPLSNPGGPIEPCTSTITTRGGIACTRVSAAHTATTSIDCQGCVLTTTTLPPGGVCTGGIKTVYDAYSTTTVTACESGTS</sequence>
<dbReference type="EMBL" id="ML991807">
    <property type="protein sequence ID" value="KAF2233331.1"/>
    <property type="molecule type" value="Genomic_DNA"/>
</dbReference>
<keyword evidence="1" id="KW-0732">Signal</keyword>
<feature type="signal peptide" evidence="1">
    <location>
        <begin position="1"/>
        <end position="18"/>
    </location>
</feature>
<name>A0A6A6H650_VIRVR</name>
<dbReference type="Proteomes" id="UP000800092">
    <property type="component" value="Unassembled WGS sequence"/>
</dbReference>
<evidence type="ECO:0000256" key="1">
    <source>
        <dbReference type="SAM" id="SignalP"/>
    </source>
</evidence>
<dbReference type="OrthoDB" id="3777408at2759"/>
<organism evidence="2 3">
    <name type="scientific">Viridothelium virens</name>
    <name type="common">Speckled blister lichen</name>
    <name type="synonym">Trypethelium virens</name>
    <dbReference type="NCBI Taxonomy" id="1048519"/>
    <lineage>
        <taxon>Eukaryota</taxon>
        <taxon>Fungi</taxon>
        <taxon>Dikarya</taxon>
        <taxon>Ascomycota</taxon>
        <taxon>Pezizomycotina</taxon>
        <taxon>Dothideomycetes</taxon>
        <taxon>Dothideomycetes incertae sedis</taxon>
        <taxon>Trypetheliales</taxon>
        <taxon>Trypetheliaceae</taxon>
        <taxon>Viridothelium</taxon>
    </lineage>
</organism>
<accession>A0A6A6H650</accession>